<feature type="transmembrane region" description="Helical" evidence="6">
    <location>
        <begin position="129"/>
        <end position="148"/>
    </location>
</feature>
<feature type="transmembrane region" description="Helical" evidence="6">
    <location>
        <begin position="69"/>
        <end position="91"/>
    </location>
</feature>
<feature type="transmembrane region" description="Helical" evidence="6">
    <location>
        <begin position="281"/>
        <end position="304"/>
    </location>
</feature>
<reference evidence="8 9" key="1">
    <citation type="submission" date="2016-08" db="EMBL/GenBank/DDBJ databases">
        <authorList>
            <person name="Seilhamer J.J."/>
        </authorList>
    </citation>
    <scope>NUCLEOTIDE SEQUENCE [LARGE SCALE GENOMIC DNA]</scope>
    <source>
        <strain evidence="8 9">PH27A</strain>
    </source>
</reference>
<keyword evidence="5 6" id="KW-0472">Membrane</keyword>
<dbReference type="PANTHER" id="PTHR32322">
    <property type="entry name" value="INNER MEMBRANE TRANSPORTER"/>
    <property type="match status" value="1"/>
</dbReference>
<sequence>MDQPMTQQHLVLKGVLAIIVSSFLWGTTGTAASFAPDISALAIGAFAMGGGGVLLVLHARRTLWLDRAILWANPAYLWAGGLSVAIYPLAFYSSMRLSGVAVGTVVSIASAPLFTVILECLISKKRLSLRWCVSFAIAAVGITLLAFSQHQGTVLLTGASERTLGVLLGLMAGLSYATYSWAAKHMIEQGVHSRSAMSSMFGLAALVLLPSLSLTGDHLLASPVNISVALYMAIVPMFLGYVGFSYGLRHIEASKATLLTLIEPVVAMLLAVVIVGERFQWIGWLGMGLILLGLMLQMVPLPVFRKSKARLPEAPSVSSSAMD</sequence>
<name>A0A1E2VCS6_9GAMM</name>
<evidence type="ECO:0000256" key="5">
    <source>
        <dbReference type="ARBA" id="ARBA00023136"/>
    </source>
</evidence>
<dbReference type="Proteomes" id="UP000094291">
    <property type="component" value="Unassembled WGS sequence"/>
</dbReference>
<gene>
    <name evidence="8" type="ORF">BFW38_14925</name>
</gene>
<feature type="transmembrane region" description="Helical" evidence="6">
    <location>
        <begin position="38"/>
        <end position="57"/>
    </location>
</feature>
<keyword evidence="3 6" id="KW-0812">Transmembrane</keyword>
<feature type="transmembrane region" description="Helical" evidence="6">
    <location>
        <begin position="195"/>
        <end position="214"/>
    </location>
</feature>
<feature type="domain" description="EamA" evidence="7">
    <location>
        <begin position="164"/>
        <end position="296"/>
    </location>
</feature>
<feature type="transmembrane region" description="Helical" evidence="6">
    <location>
        <begin position="163"/>
        <end position="183"/>
    </location>
</feature>
<evidence type="ECO:0000313" key="9">
    <source>
        <dbReference type="Proteomes" id="UP000094291"/>
    </source>
</evidence>
<dbReference type="GO" id="GO:0016020">
    <property type="term" value="C:membrane"/>
    <property type="evidence" value="ECO:0007669"/>
    <property type="project" value="UniProtKB-SubCell"/>
</dbReference>
<organism evidence="8 9">
    <name type="scientific">Terasakiispira papahanaumokuakeensis</name>
    <dbReference type="NCBI Taxonomy" id="197479"/>
    <lineage>
        <taxon>Bacteria</taxon>
        <taxon>Pseudomonadati</taxon>
        <taxon>Pseudomonadota</taxon>
        <taxon>Gammaproteobacteria</taxon>
        <taxon>Oceanospirillales</taxon>
        <taxon>Terasakiispira</taxon>
    </lineage>
</organism>
<dbReference type="AlphaFoldDB" id="A0A1E2VCS6"/>
<dbReference type="InterPro" id="IPR050638">
    <property type="entry name" value="AA-Vitamin_Transporters"/>
</dbReference>
<feature type="transmembrane region" description="Helical" evidence="6">
    <location>
        <begin position="256"/>
        <end position="275"/>
    </location>
</feature>
<evidence type="ECO:0000256" key="1">
    <source>
        <dbReference type="ARBA" id="ARBA00004141"/>
    </source>
</evidence>
<dbReference type="EMBL" id="MDTQ01000001">
    <property type="protein sequence ID" value="ODC04626.1"/>
    <property type="molecule type" value="Genomic_DNA"/>
</dbReference>
<proteinExistence type="inferred from homology"/>
<evidence type="ECO:0000256" key="3">
    <source>
        <dbReference type="ARBA" id="ARBA00022692"/>
    </source>
</evidence>
<comment type="subcellular location">
    <subcellularLocation>
        <location evidence="1">Membrane</location>
        <topology evidence="1">Multi-pass membrane protein</topology>
    </subcellularLocation>
</comment>
<evidence type="ECO:0000259" key="7">
    <source>
        <dbReference type="Pfam" id="PF00892"/>
    </source>
</evidence>
<evidence type="ECO:0000256" key="2">
    <source>
        <dbReference type="ARBA" id="ARBA00007362"/>
    </source>
</evidence>
<feature type="transmembrane region" description="Helical" evidence="6">
    <location>
        <begin position="226"/>
        <end position="244"/>
    </location>
</feature>
<evidence type="ECO:0000313" key="8">
    <source>
        <dbReference type="EMBL" id="ODC04626.1"/>
    </source>
</evidence>
<protein>
    <recommendedName>
        <fullName evidence="7">EamA domain-containing protein</fullName>
    </recommendedName>
</protein>
<evidence type="ECO:0000256" key="4">
    <source>
        <dbReference type="ARBA" id="ARBA00022989"/>
    </source>
</evidence>
<dbReference type="SUPFAM" id="SSF103481">
    <property type="entry name" value="Multidrug resistance efflux transporter EmrE"/>
    <property type="match status" value="2"/>
</dbReference>
<dbReference type="PANTHER" id="PTHR32322:SF2">
    <property type="entry name" value="EAMA DOMAIN-CONTAINING PROTEIN"/>
    <property type="match status" value="1"/>
</dbReference>
<comment type="similarity">
    <text evidence="2">Belongs to the EamA transporter family.</text>
</comment>
<accession>A0A1E2VCS6</accession>
<dbReference type="InterPro" id="IPR037185">
    <property type="entry name" value="EmrE-like"/>
</dbReference>
<feature type="transmembrane region" description="Helical" evidence="6">
    <location>
        <begin position="97"/>
        <end position="122"/>
    </location>
</feature>
<feature type="transmembrane region" description="Helical" evidence="6">
    <location>
        <begin position="12"/>
        <end position="32"/>
    </location>
</feature>
<keyword evidence="9" id="KW-1185">Reference proteome</keyword>
<dbReference type="Gene3D" id="1.10.3730.20">
    <property type="match status" value="1"/>
</dbReference>
<keyword evidence="4 6" id="KW-1133">Transmembrane helix</keyword>
<evidence type="ECO:0000256" key="6">
    <source>
        <dbReference type="SAM" id="Phobius"/>
    </source>
</evidence>
<feature type="domain" description="EamA" evidence="7">
    <location>
        <begin position="13"/>
        <end position="146"/>
    </location>
</feature>
<dbReference type="InterPro" id="IPR000620">
    <property type="entry name" value="EamA_dom"/>
</dbReference>
<dbReference type="Pfam" id="PF00892">
    <property type="entry name" value="EamA"/>
    <property type="match status" value="2"/>
</dbReference>
<dbReference type="STRING" id="197479.BFW38_14925"/>
<comment type="caution">
    <text evidence="8">The sequence shown here is derived from an EMBL/GenBank/DDBJ whole genome shotgun (WGS) entry which is preliminary data.</text>
</comment>